<dbReference type="InterPro" id="IPR002898">
    <property type="entry name" value="MotA_ExbB_proton_chnl"/>
</dbReference>
<evidence type="ECO:0000256" key="9">
    <source>
        <dbReference type="SAM" id="Phobius"/>
    </source>
</evidence>
<keyword evidence="7" id="KW-0175">Coiled coil</keyword>
<dbReference type="Proteomes" id="UP000221024">
    <property type="component" value="Unassembled WGS sequence"/>
</dbReference>
<evidence type="ECO:0000256" key="8">
    <source>
        <dbReference type="SAM" id="MobiDB-lite"/>
    </source>
</evidence>
<evidence type="ECO:0000256" key="5">
    <source>
        <dbReference type="ARBA" id="ARBA00023136"/>
    </source>
</evidence>
<organism evidence="11 12">
    <name type="scientific">Longimonas halophila</name>
    <dbReference type="NCBI Taxonomy" id="1469170"/>
    <lineage>
        <taxon>Bacteria</taxon>
        <taxon>Pseudomonadati</taxon>
        <taxon>Rhodothermota</taxon>
        <taxon>Rhodothermia</taxon>
        <taxon>Rhodothermales</taxon>
        <taxon>Salisaetaceae</taxon>
        <taxon>Longimonas</taxon>
    </lineage>
</organism>
<dbReference type="PANTHER" id="PTHR18976">
    <property type="entry name" value="APOLIPOPROTEIN"/>
    <property type="match status" value="1"/>
</dbReference>
<reference evidence="11 12" key="1">
    <citation type="submission" date="2017-10" db="EMBL/GenBank/DDBJ databases">
        <title>Draft genome of Longimonas halophila.</title>
        <authorList>
            <person name="Goh K.M."/>
            <person name="Shamsir M.S."/>
            <person name="Lim S.W."/>
        </authorList>
    </citation>
    <scope>NUCLEOTIDE SEQUENCE [LARGE SCALE GENOMIC DNA]</scope>
    <source>
        <strain evidence="11 12">KCTC 42399</strain>
    </source>
</reference>
<keyword evidence="3 9" id="KW-0812">Transmembrane</keyword>
<feature type="transmembrane region" description="Helical" evidence="9">
    <location>
        <begin position="197"/>
        <end position="221"/>
    </location>
</feature>
<accession>A0A2H3NYR3</accession>
<keyword evidence="4 9" id="KW-1133">Transmembrane helix</keyword>
<dbReference type="RefSeq" id="WP_098061660.1">
    <property type="nucleotide sequence ID" value="NZ_PDEP01000004.1"/>
</dbReference>
<dbReference type="Pfam" id="PF01618">
    <property type="entry name" value="MotA_ExbB"/>
    <property type="match status" value="1"/>
</dbReference>
<feature type="compositionally biased region" description="Acidic residues" evidence="8">
    <location>
        <begin position="65"/>
        <end position="92"/>
    </location>
</feature>
<evidence type="ECO:0000256" key="6">
    <source>
        <dbReference type="RuleBase" id="RU004057"/>
    </source>
</evidence>
<keyword evidence="6" id="KW-0653">Protein transport</keyword>
<gene>
    <name evidence="11" type="ORF">CRI93_05690</name>
</gene>
<keyword evidence="2" id="KW-1003">Cell membrane</keyword>
<evidence type="ECO:0000256" key="2">
    <source>
        <dbReference type="ARBA" id="ARBA00022475"/>
    </source>
</evidence>
<feature type="domain" description="MotA/TolQ/ExbB proton channel" evidence="10">
    <location>
        <begin position="142"/>
        <end position="232"/>
    </location>
</feature>
<feature type="coiled-coil region" evidence="7">
    <location>
        <begin position="378"/>
        <end position="446"/>
    </location>
</feature>
<dbReference type="GO" id="GO:0015031">
    <property type="term" value="P:protein transport"/>
    <property type="evidence" value="ECO:0007669"/>
    <property type="project" value="UniProtKB-KW"/>
</dbReference>
<evidence type="ECO:0000313" key="12">
    <source>
        <dbReference type="Proteomes" id="UP000221024"/>
    </source>
</evidence>
<dbReference type="OrthoDB" id="9835880at2"/>
<keyword evidence="5 9" id="KW-0472">Membrane</keyword>
<evidence type="ECO:0000256" key="1">
    <source>
        <dbReference type="ARBA" id="ARBA00004651"/>
    </source>
</evidence>
<dbReference type="PANTHER" id="PTHR18976:SF34">
    <property type="entry name" value="LIPID-BINDING PROTEIN"/>
    <property type="match status" value="1"/>
</dbReference>
<evidence type="ECO:0000256" key="4">
    <source>
        <dbReference type="ARBA" id="ARBA00022989"/>
    </source>
</evidence>
<protein>
    <recommendedName>
        <fullName evidence="10">MotA/TolQ/ExbB proton channel domain-containing protein</fullName>
    </recommendedName>
</protein>
<dbReference type="InterPro" id="IPR050163">
    <property type="entry name" value="Apolipoprotein_A1/A4/E"/>
</dbReference>
<feature type="region of interest" description="Disordered" evidence="8">
    <location>
        <begin position="53"/>
        <end position="108"/>
    </location>
</feature>
<comment type="subcellular location">
    <subcellularLocation>
        <location evidence="1">Cell membrane</location>
        <topology evidence="1">Multi-pass membrane protein</topology>
    </subcellularLocation>
    <subcellularLocation>
        <location evidence="6">Membrane</location>
        <topology evidence="6">Multi-pass membrane protein</topology>
    </subcellularLocation>
</comment>
<comment type="caution">
    <text evidence="11">The sequence shown here is derived from an EMBL/GenBank/DDBJ whole genome shotgun (WGS) entry which is preliminary data.</text>
</comment>
<dbReference type="EMBL" id="PDEP01000004">
    <property type="protein sequence ID" value="PEN07937.1"/>
    <property type="molecule type" value="Genomic_DNA"/>
</dbReference>
<dbReference type="GO" id="GO:0005886">
    <property type="term" value="C:plasma membrane"/>
    <property type="evidence" value="ECO:0007669"/>
    <property type="project" value="UniProtKB-SubCell"/>
</dbReference>
<sequence length="589" mass="66162">MFGIDGYLVPIIGYLILYAVFYFAPLIYRVATGSVKQDTNELKRRIDIEVTKERRRHTSGGTSADDADAEAPEDAQDAEEADASTESDNEEPDTLRSRTLESSFSSPMVSQAVQQLKTRFPDGDYRTFDIEQLPAYGGYIERLSSARSMAGIFVLMGLLGTLWKLNEVVQDIGEAAGTDTMEATAFLDQMGLIMTNIGGAFLSTIWGLVLMVSFLIVTGLLDRWRQRHIDYLDETMQTNVVPGLVELQRIRAPNLSMGDLIEETSGLLTELNTSVEGLTTGMKDSLADLSGEINTMMQDFGSFQRQYAKLDEMALSIKKFVDQVEEVADAIKGAGHTLANPISEMNRDLNHTIREHMAMVGDAIDASQADRDALASSFKDVERNLQRTTAQLRDVARDSLEDAEAHRQRIEGLLEGQQEEFHDTIRARQEEEHELLRSQQSQHTEELERIRGLVSDQQDHISETIQTHQQRELQFLEKQQERHAQILEEEMDRIVAMSTTMQDQLQAVAEALESANNVELSRLLETLDRQLSRTTSTLDESATTLAGSAEDLRKAARRMKRHKGPVTLFDATRRSVYRARDYLQKNGGS</sequence>
<feature type="transmembrane region" description="Helical" evidence="9">
    <location>
        <begin position="6"/>
        <end position="28"/>
    </location>
</feature>
<evidence type="ECO:0000259" key="10">
    <source>
        <dbReference type="Pfam" id="PF01618"/>
    </source>
</evidence>
<dbReference type="AlphaFoldDB" id="A0A2H3NYR3"/>
<evidence type="ECO:0000256" key="3">
    <source>
        <dbReference type="ARBA" id="ARBA00022692"/>
    </source>
</evidence>
<evidence type="ECO:0000256" key="7">
    <source>
        <dbReference type="SAM" id="Coils"/>
    </source>
</evidence>
<name>A0A2H3NYR3_9BACT</name>
<keyword evidence="6" id="KW-0813">Transport</keyword>
<evidence type="ECO:0000313" key="11">
    <source>
        <dbReference type="EMBL" id="PEN07937.1"/>
    </source>
</evidence>
<keyword evidence="12" id="KW-1185">Reference proteome</keyword>
<comment type="similarity">
    <text evidence="6">Belongs to the exbB/tolQ family.</text>
</comment>
<proteinExistence type="inferred from homology"/>